<dbReference type="AlphaFoldDB" id="A0A0J9EL67"/>
<gene>
    <name evidence="2" type="ORF">HMPREF9470_04404</name>
</gene>
<protein>
    <recommendedName>
        <fullName evidence="4">DUF378 domain-containing protein</fullName>
    </recommendedName>
</protein>
<dbReference type="InterPro" id="IPR007211">
    <property type="entry name" value="DUF378"/>
</dbReference>
<dbReference type="Proteomes" id="UP000037392">
    <property type="component" value="Unassembled WGS sequence"/>
</dbReference>
<feature type="transmembrane region" description="Helical" evidence="1">
    <location>
        <begin position="12"/>
        <end position="35"/>
    </location>
</feature>
<dbReference type="GeneID" id="93165986"/>
<dbReference type="OrthoDB" id="9812136at2"/>
<evidence type="ECO:0000313" key="2">
    <source>
        <dbReference type="EMBL" id="KMW16350.1"/>
    </source>
</evidence>
<keyword evidence="1" id="KW-0472">Membrane</keyword>
<dbReference type="PANTHER" id="PTHR37304">
    <property type="entry name" value="MEMBRANE PROTEIN-RELATED"/>
    <property type="match status" value="1"/>
</dbReference>
<proteinExistence type="predicted"/>
<dbReference type="Pfam" id="PF04070">
    <property type="entry name" value="DUF378"/>
    <property type="match status" value="1"/>
</dbReference>
<evidence type="ECO:0008006" key="4">
    <source>
        <dbReference type="Google" id="ProtNLM"/>
    </source>
</evidence>
<sequence length="68" mass="7483">MGNKALDCTALTVSLIGAINWGLVGFFNFNLVSWIFGNTSWITRVIYALVGLCGLYLITFYSRTGQEA</sequence>
<evidence type="ECO:0000313" key="3">
    <source>
        <dbReference type="Proteomes" id="UP000037392"/>
    </source>
</evidence>
<dbReference type="EMBL" id="ADLK01000031">
    <property type="protein sequence ID" value="KMW16350.1"/>
    <property type="molecule type" value="Genomic_DNA"/>
</dbReference>
<dbReference type="RefSeq" id="WP_007869958.1">
    <property type="nucleotide sequence ID" value="NZ_KQ235882.1"/>
</dbReference>
<comment type="caution">
    <text evidence="2">The sequence shown here is derived from an EMBL/GenBank/DDBJ whole genome shotgun (WGS) entry which is preliminary data.</text>
</comment>
<organism evidence="2 3">
    <name type="scientific">[Clostridium] citroniae WAL-19142</name>
    <dbReference type="NCBI Taxonomy" id="742734"/>
    <lineage>
        <taxon>Bacteria</taxon>
        <taxon>Bacillati</taxon>
        <taxon>Bacillota</taxon>
        <taxon>Clostridia</taxon>
        <taxon>Lachnospirales</taxon>
        <taxon>Lachnospiraceae</taxon>
        <taxon>Enterocloster</taxon>
    </lineage>
</organism>
<dbReference type="PATRIC" id="fig|742734.4.peg.4720"/>
<reference evidence="2 3" key="1">
    <citation type="submission" date="2011-04" db="EMBL/GenBank/DDBJ databases">
        <title>The Genome Sequence of Clostridium citroniae WAL-19142.</title>
        <authorList>
            <consortium name="The Broad Institute Genome Sequencing Platform"/>
            <person name="Earl A."/>
            <person name="Ward D."/>
            <person name="Feldgarden M."/>
            <person name="Gevers D."/>
            <person name="Warren Y.A."/>
            <person name="Tyrrell K.L."/>
            <person name="Citron D.M."/>
            <person name="Goldstein E.J."/>
            <person name="Daigneault M."/>
            <person name="Allen-Vercoe E."/>
            <person name="Young S.K."/>
            <person name="Zeng Q."/>
            <person name="Gargeya S."/>
            <person name="Fitzgerald M."/>
            <person name="Haas B."/>
            <person name="Abouelleil A."/>
            <person name="Alvarado L."/>
            <person name="Arachchi H.M."/>
            <person name="Berlin A."/>
            <person name="Brown A."/>
            <person name="Chapman S.B."/>
            <person name="Chen Z."/>
            <person name="Dunbar C."/>
            <person name="Freedman E."/>
            <person name="Gearin G."/>
            <person name="Gellesch M."/>
            <person name="Goldberg J."/>
            <person name="Griggs A."/>
            <person name="Gujja S."/>
            <person name="Heilman E.R."/>
            <person name="Heiman D."/>
            <person name="Howarth C."/>
            <person name="Larson L."/>
            <person name="Lui A."/>
            <person name="MacDonald P.J."/>
            <person name="Mehta T."/>
            <person name="Montmayeur A."/>
            <person name="Murphy C."/>
            <person name="Neiman D."/>
            <person name="Pearson M."/>
            <person name="Priest M."/>
            <person name="Roberts A."/>
            <person name="Saif S."/>
            <person name="Shea T."/>
            <person name="Shenoy N."/>
            <person name="Sisk P."/>
            <person name="Stolte C."/>
            <person name="Sykes S."/>
            <person name="White J."/>
            <person name="Yandava C."/>
            <person name="Wortman J."/>
            <person name="Nusbaum C."/>
            <person name="Birren B."/>
        </authorList>
    </citation>
    <scope>NUCLEOTIDE SEQUENCE [LARGE SCALE GENOMIC DNA]</scope>
    <source>
        <strain evidence="2 3">WAL-19142</strain>
    </source>
</reference>
<evidence type="ECO:0000256" key="1">
    <source>
        <dbReference type="SAM" id="Phobius"/>
    </source>
</evidence>
<feature type="transmembrane region" description="Helical" evidence="1">
    <location>
        <begin position="41"/>
        <end position="61"/>
    </location>
</feature>
<name>A0A0J9EL67_9FIRM</name>
<accession>A0A0J9EL67</accession>
<keyword evidence="1" id="KW-0812">Transmembrane</keyword>
<dbReference type="PANTHER" id="PTHR37304:SF1">
    <property type="entry name" value="MEMBRANE PROTEIN"/>
    <property type="match status" value="1"/>
</dbReference>
<keyword evidence="1" id="KW-1133">Transmembrane helix</keyword>